<organism evidence="10 11">
    <name type="scientific">Panagrolaimus superbus</name>
    <dbReference type="NCBI Taxonomy" id="310955"/>
    <lineage>
        <taxon>Eukaryota</taxon>
        <taxon>Metazoa</taxon>
        <taxon>Ecdysozoa</taxon>
        <taxon>Nematoda</taxon>
        <taxon>Chromadorea</taxon>
        <taxon>Rhabditida</taxon>
        <taxon>Tylenchina</taxon>
        <taxon>Panagrolaimomorpha</taxon>
        <taxon>Panagrolaimoidea</taxon>
        <taxon>Panagrolaimidae</taxon>
        <taxon>Panagrolaimus</taxon>
    </lineage>
</organism>
<evidence type="ECO:0000256" key="8">
    <source>
        <dbReference type="ARBA" id="ARBA00023288"/>
    </source>
</evidence>
<evidence type="ECO:0000256" key="2">
    <source>
        <dbReference type="ARBA" id="ARBA00005683"/>
    </source>
</evidence>
<evidence type="ECO:0000256" key="3">
    <source>
        <dbReference type="ARBA" id="ARBA00022473"/>
    </source>
</evidence>
<evidence type="ECO:0000256" key="9">
    <source>
        <dbReference type="RuleBase" id="RU003500"/>
    </source>
</evidence>
<dbReference type="CDD" id="cd13113">
    <property type="entry name" value="Wnt"/>
    <property type="match status" value="1"/>
</dbReference>
<dbReference type="GO" id="GO:0060070">
    <property type="term" value="P:canonical Wnt signaling pathway"/>
    <property type="evidence" value="ECO:0007669"/>
    <property type="project" value="TreeGrafter"/>
</dbReference>
<dbReference type="Proteomes" id="UP000887577">
    <property type="component" value="Unplaced"/>
</dbReference>
<dbReference type="GO" id="GO:0030182">
    <property type="term" value="P:neuron differentiation"/>
    <property type="evidence" value="ECO:0007669"/>
    <property type="project" value="TreeGrafter"/>
</dbReference>
<keyword evidence="3 9" id="KW-0217">Developmental protein</keyword>
<dbReference type="PROSITE" id="PS00246">
    <property type="entry name" value="WNT1"/>
    <property type="match status" value="1"/>
</dbReference>
<dbReference type="GO" id="GO:0005109">
    <property type="term" value="F:frizzled binding"/>
    <property type="evidence" value="ECO:0007669"/>
    <property type="project" value="TreeGrafter"/>
</dbReference>
<dbReference type="WBParaSite" id="PSU_v2.g5658.t1">
    <property type="protein sequence ID" value="PSU_v2.g5658.t1"/>
    <property type="gene ID" value="PSU_v2.g5658"/>
</dbReference>
<dbReference type="PANTHER" id="PTHR12027:SF114">
    <property type="entry name" value="PROTEIN MOM-2"/>
    <property type="match status" value="1"/>
</dbReference>
<dbReference type="PRINTS" id="PR01349">
    <property type="entry name" value="WNTPROTEIN"/>
</dbReference>
<accession>A0A914Z5Y5</accession>
<evidence type="ECO:0000256" key="4">
    <source>
        <dbReference type="ARBA" id="ARBA00022525"/>
    </source>
</evidence>
<evidence type="ECO:0000313" key="10">
    <source>
        <dbReference type="Proteomes" id="UP000887577"/>
    </source>
</evidence>
<sequence length="337" mass="38213">MGPERFNCNSLPGLSRRQREICLANPEAMKAVVTGLQNSIIECRTQFSDEKWNCTGENGFGNAPLKIASKEAAYVYAITAAGVSHALARACSKGLIPDCACGELPKEELHRNVRSSSGEQEFIWAGCSDNVKYGNAFGRRFIDSTEKQNIDARSLMNLHNNRVGRKLLSNSMRKQCKCHGVSGSCVTKTCWQSVPAFDNFAKALKQKYQKARQVTLKPQTSDLMVRIDEYETVTGQRAERYLDNRVTYEPRMKRAARNDLVFLEESPDYCEPDSNKDIMGPKGRECRDEAHCQKLCCGRGWEAHRELKEEPCHCKFIWCCEVKCETCVRAVDRYFCR</sequence>
<dbReference type="PANTHER" id="PTHR12027">
    <property type="entry name" value="WNT RELATED"/>
    <property type="match status" value="1"/>
</dbReference>
<evidence type="ECO:0000256" key="7">
    <source>
        <dbReference type="ARBA" id="ARBA00023157"/>
    </source>
</evidence>
<proteinExistence type="inferred from homology"/>
<dbReference type="InterPro" id="IPR018161">
    <property type="entry name" value="Wnt_CS"/>
</dbReference>
<dbReference type="GO" id="GO:0005615">
    <property type="term" value="C:extracellular space"/>
    <property type="evidence" value="ECO:0007669"/>
    <property type="project" value="TreeGrafter"/>
</dbReference>
<dbReference type="GO" id="GO:0005125">
    <property type="term" value="F:cytokine activity"/>
    <property type="evidence" value="ECO:0007669"/>
    <property type="project" value="TreeGrafter"/>
</dbReference>
<protein>
    <recommendedName>
        <fullName evidence="9">Protein Wnt</fullName>
    </recommendedName>
</protein>
<dbReference type="SMART" id="SM00097">
    <property type="entry name" value="WNT1"/>
    <property type="match status" value="1"/>
</dbReference>
<comment type="function">
    <text evidence="9">Ligand for members of the frizzled family of seven transmembrane receptors.</text>
</comment>
<keyword evidence="5" id="KW-0272">Extracellular matrix</keyword>
<dbReference type="InterPro" id="IPR043158">
    <property type="entry name" value="Wnt_C"/>
</dbReference>
<keyword evidence="8" id="KW-0449">Lipoprotein</keyword>
<evidence type="ECO:0000313" key="11">
    <source>
        <dbReference type="WBParaSite" id="PSU_v2.g5658.t1"/>
    </source>
</evidence>
<dbReference type="GO" id="GO:0045165">
    <property type="term" value="P:cell fate commitment"/>
    <property type="evidence" value="ECO:0007669"/>
    <property type="project" value="TreeGrafter"/>
</dbReference>
<evidence type="ECO:0000256" key="5">
    <source>
        <dbReference type="ARBA" id="ARBA00022530"/>
    </source>
</evidence>
<name>A0A914Z5Y5_9BILA</name>
<evidence type="ECO:0000256" key="6">
    <source>
        <dbReference type="ARBA" id="ARBA00022687"/>
    </source>
</evidence>
<dbReference type="AlphaFoldDB" id="A0A914Z5Y5"/>
<reference evidence="11" key="1">
    <citation type="submission" date="2022-11" db="UniProtKB">
        <authorList>
            <consortium name="WormBaseParasite"/>
        </authorList>
    </citation>
    <scope>IDENTIFICATION</scope>
</reference>
<keyword evidence="10" id="KW-1185">Reference proteome</keyword>
<keyword evidence="6 9" id="KW-0879">Wnt signaling pathway</keyword>
<comment type="subcellular location">
    <subcellularLocation>
        <location evidence="1 9">Secreted</location>
        <location evidence="1 9">Extracellular space</location>
        <location evidence="1 9">Extracellular matrix</location>
    </subcellularLocation>
</comment>
<keyword evidence="4" id="KW-0964">Secreted</keyword>
<dbReference type="InterPro" id="IPR005817">
    <property type="entry name" value="Wnt"/>
</dbReference>
<comment type="similarity">
    <text evidence="2 9">Belongs to the Wnt family.</text>
</comment>
<dbReference type="Pfam" id="PF00110">
    <property type="entry name" value="wnt"/>
    <property type="match status" value="1"/>
</dbReference>
<evidence type="ECO:0000256" key="1">
    <source>
        <dbReference type="ARBA" id="ARBA00004498"/>
    </source>
</evidence>
<keyword evidence="7" id="KW-1015">Disulfide bond</keyword>
<dbReference type="Gene3D" id="3.30.2460.20">
    <property type="match status" value="1"/>
</dbReference>